<keyword evidence="2" id="KW-1185">Reference proteome</keyword>
<reference evidence="2" key="1">
    <citation type="journal article" date="2008" name="Nat. Genet.">
        <title>The Pristionchus pacificus genome provides a unique perspective on nematode lifestyle and parasitism.</title>
        <authorList>
            <person name="Dieterich C."/>
            <person name="Clifton S.W."/>
            <person name="Schuster L.N."/>
            <person name="Chinwalla A."/>
            <person name="Delehaunty K."/>
            <person name="Dinkelacker I."/>
            <person name="Fulton L."/>
            <person name="Fulton R."/>
            <person name="Godfrey J."/>
            <person name="Minx P."/>
            <person name="Mitreva M."/>
            <person name="Roeseler W."/>
            <person name="Tian H."/>
            <person name="Witte H."/>
            <person name="Yang S.P."/>
            <person name="Wilson R.K."/>
            <person name="Sommer R.J."/>
        </authorList>
    </citation>
    <scope>NUCLEOTIDE SEQUENCE [LARGE SCALE GENOMIC DNA]</scope>
    <source>
        <strain evidence="2">PS312</strain>
    </source>
</reference>
<gene>
    <name evidence="1" type="primary">WBGene00284076</name>
</gene>
<reference evidence="1" key="2">
    <citation type="submission" date="2022-06" db="UniProtKB">
        <authorList>
            <consortium name="EnsemblMetazoa"/>
        </authorList>
    </citation>
    <scope>IDENTIFICATION</scope>
    <source>
        <strain evidence="1">PS312</strain>
    </source>
</reference>
<evidence type="ECO:0000313" key="1">
    <source>
        <dbReference type="EnsemblMetazoa" id="PPA45707.1"/>
    </source>
</evidence>
<organism evidence="1 2">
    <name type="scientific">Pristionchus pacificus</name>
    <name type="common">Parasitic nematode worm</name>
    <dbReference type="NCBI Taxonomy" id="54126"/>
    <lineage>
        <taxon>Eukaryota</taxon>
        <taxon>Metazoa</taxon>
        <taxon>Ecdysozoa</taxon>
        <taxon>Nematoda</taxon>
        <taxon>Chromadorea</taxon>
        <taxon>Rhabditida</taxon>
        <taxon>Rhabditina</taxon>
        <taxon>Diplogasteromorpha</taxon>
        <taxon>Diplogasteroidea</taxon>
        <taxon>Neodiplogasteridae</taxon>
        <taxon>Pristionchus</taxon>
    </lineage>
</organism>
<evidence type="ECO:0000313" key="2">
    <source>
        <dbReference type="Proteomes" id="UP000005239"/>
    </source>
</evidence>
<dbReference type="Proteomes" id="UP000005239">
    <property type="component" value="Unassembled WGS sequence"/>
</dbReference>
<sequence>MERSFNDPTDKGQSHILTSSYSSAACANLVGLYCVGPVIPLIALVFAIRRKILAKLDEQKDFMAGVDEIDMTASNSSLWNF</sequence>
<dbReference type="PROSITE" id="PS51257">
    <property type="entry name" value="PROKAR_LIPOPROTEIN"/>
    <property type="match status" value="1"/>
</dbReference>
<proteinExistence type="predicted"/>
<accession>A0A2A6CJI0</accession>
<protein>
    <submittedName>
        <fullName evidence="1">Uncharacterized protein</fullName>
    </submittedName>
</protein>
<name>A0A2A6CJI0_PRIPA</name>
<accession>A0A8R1V473</accession>
<dbReference type="EnsemblMetazoa" id="PPA45707.1">
    <property type="protein sequence ID" value="PPA45707.1"/>
    <property type="gene ID" value="WBGene00284076"/>
</dbReference>
<dbReference type="AlphaFoldDB" id="A0A2A6CJI0"/>